<dbReference type="Gene3D" id="3.30.200.20">
    <property type="entry name" value="Phosphorylase Kinase, domain 1"/>
    <property type="match status" value="1"/>
</dbReference>
<dbReference type="PANTHER" id="PTHR21310">
    <property type="entry name" value="AMINOGLYCOSIDE PHOSPHOTRANSFERASE-RELATED-RELATED"/>
    <property type="match status" value="1"/>
</dbReference>
<dbReference type="InterPro" id="IPR011009">
    <property type="entry name" value="Kinase-like_dom_sf"/>
</dbReference>
<evidence type="ECO:0000313" key="2">
    <source>
        <dbReference type="EMBL" id="MFB9992056.1"/>
    </source>
</evidence>
<reference evidence="2 3" key="1">
    <citation type="submission" date="2024-09" db="EMBL/GenBank/DDBJ databases">
        <authorList>
            <person name="Sun Q."/>
            <person name="Mori K."/>
        </authorList>
    </citation>
    <scope>NUCLEOTIDE SEQUENCE [LARGE SCALE GENOMIC DNA]</scope>
    <source>
        <strain evidence="2 3">JCM 13503</strain>
    </source>
</reference>
<dbReference type="InterPro" id="IPR051678">
    <property type="entry name" value="AGP_Transferase"/>
</dbReference>
<dbReference type="Gene3D" id="3.90.1200.10">
    <property type="match status" value="1"/>
</dbReference>
<dbReference type="SUPFAM" id="SSF56112">
    <property type="entry name" value="Protein kinase-like (PK-like)"/>
    <property type="match status" value="1"/>
</dbReference>
<proteinExistence type="predicted"/>
<dbReference type="Pfam" id="PF01636">
    <property type="entry name" value="APH"/>
    <property type="match status" value="1"/>
</dbReference>
<keyword evidence="3" id="KW-1185">Reference proteome</keyword>
<dbReference type="Proteomes" id="UP001589733">
    <property type="component" value="Unassembled WGS sequence"/>
</dbReference>
<sequence length="332" mass="37511">MSGLDFGRRLGRITPAQLQQALNLFGLGQVQQARPIPFGLFGQNLMVTSDQGEFVLRGQPHFPWQFPTEQYVVDQLHAVTQVPVPAPYRYTEDRTIFGWPFVIMPKMPGVQLADAQVVQRLTAEDRQGIARAMGHNLAEMHRLTGPCSGRYDPQTNSVVPFDRPYGEWVVERLQTHLNSARQQNGHTTPDDVRWVNRLVDASRSALAVPFTPTLVMEDYKEGNVAVERAEGGTWRVSGVFDFMTAHFGDPEADLSRLVGEYARQQPAWARTFVETYLSHHAPRSGFEARFALYLLADALIIWEYVQREEGGMPGQRDLSLRAWAEPFMTAVL</sequence>
<name>A0ABV6AX38_9DEIO</name>
<protein>
    <submittedName>
        <fullName evidence="2">Phosphotransferase family protein</fullName>
    </submittedName>
</protein>
<accession>A0ABV6AX38</accession>
<dbReference type="InterPro" id="IPR002575">
    <property type="entry name" value="Aminoglycoside_PTrfase"/>
</dbReference>
<organism evidence="2 3">
    <name type="scientific">Deinococcus oregonensis</name>
    <dbReference type="NCBI Taxonomy" id="1805970"/>
    <lineage>
        <taxon>Bacteria</taxon>
        <taxon>Thermotogati</taxon>
        <taxon>Deinococcota</taxon>
        <taxon>Deinococci</taxon>
        <taxon>Deinococcales</taxon>
        <taxon>Deinococcaceae</taxon>
        <taxon>Deinococcus</taxon>
    </lineage>
</organism>
<evidence type="ECO:0000313" key="3">
    <source>
        <dbReference type="Proteomes" id="UP001589733"/>
    </source>
</evidence>
<feature type="domain" description="Aminoglycoside phosphotransferase" evidence="1">
    <location>
        <begin position="34"/>
        <end position="283"/>
    </location>
</feature>
<comment type="caution">
    <text evidence="2">The sequence shown here is derived from an EMBL/GenBank/DDBJ whole genome shotgun (WGS) entry which is preliminary data.</text>
</comment>
<dbReference type="EMBL" id="JBHLYR010000028">
    <property type="protein sequence ID" value="MFB9992056.1"/>
    <property type="molecule type" value="Genomic_DNA"/>
</dbReference>
<gene>
    <name evidence="2" type="ORF">ACFFLM_08795</name>
</gene>
<dbReference type="RefSeq" id="WP_380008220.1">
    <property type="nucleotide sequence ID" value="NZ_JBHLYR010000028.1"/>
</dbReference>
<evidence type="ECO:0000259" key="1">
    <source>
        <dbReference type="Pfam" id="PF01636"/>
    </source>
</evidence>